<dbReference type="AlphaFoldDB" id="T1BFJ7"/>
<dbReference type="SUPFAM" id="SSF54593">
    <property type="entry name" value="Glyoxalase/Bleomycin resistance protein/Dihydroxybiphenyl dioxygenase"/>
    <property type="match status" value="1"/>
</dbReference>
<name>T1BFJ7_9ZZZZ</name>
<evidence type="ECO:0000313" key="2">
    <source>
        <dbReference type="EMBL" id="EQD51829.1"/>
    </source>
</evidence>
<gene>
    <name evidence="2" type="ORF">B2A_06780</name>
</gene>
<evidence type="ECO:0000259" key="1">
    <source>
        <dbReference type="Pfam" id="PF18029"/>
    </source>
</evidence>
<dbReference type="EMBL" id="AUZZ01004824">
    <property type="protein sequence ID" value="EQD51829.1"/>
    <property type="molecule type" value="Genomic_DNA"/>
</dbReference>
<reference evidence="2" key="1">
    <citation type="submission" date="2013-08" db="EMBL/GenBank/DDBJ databases">
        <authorList>
            <person name="Mendez C."/>
            <person name="Richter M."/>
            <person name="Ferrer M."/>
            <person name="Sanchez J."/>
        </authorList>
    </citation>
    <scope>NUCLEOTIDE SEQUENCE</scope>
</reference>
<reference evidence="2" key="2">
    <citation type="journal article" date="2014" name="ISME J.">
        <title>Microbial stratification in low pH oxic and suboxic macroscopic growths along an acid mine drainage.</title>
        <authorList>
            <person name="Mendez-Garcia C."/>
            <person name="Mesa V."/>
            <person name="Sprenger R.R."/>
            <person name="Richter M."/>
            <person name="Diez M.S."/>
            <person name="Solano J."/>
            <person name="Bargiela R."/>
            <person name="Golyshina O.V."/>
            <person name="Manteca A."/>
            <person name="Ramos J.L."/>
            <person name="Gallego J.R."/>
            <person name="Llorente I."/>
            <person name="Martins Dos Santos V.A."/>
            <person name="Jensen O.N."/>
            <person name="Pelaez A.I."/>
            <person name="Sanchez J."/>
            <person name="Ferrer M."/>
        </authorList>
    </citation>
    <scope>NUCLEOTIDE SEQUENCE</scope>
</reference>
<dbReference type="PANTHER" id="PTHR35908">
    <property type="entry name" value="HYPOTHETICAL FUSION PROTEIN"/>
    <property type="match status" value="1"/>
</dbReference>
<feature type="non-terminal residue" evidence="2">
    <location>
        <position position="175"/>
    </location>
</feature>
<feature type="domain" description="Glyoxalase-like" evidence="1">
    <location>
        <begin position="63"/>
        <end position="171"/>
    </location>
</feature>
<accession>T1BFJ7</accession>
<dbReference type="CDD" id="cd06587">
    <property type="entry name" value="VOC"/>
    <property type="match status" value="1"/>
</dbReference>
<dbReference type="Gene3D" id="3.10.180.10">
    <property type="entry name" value="2,3-Dihydroxybiphenyl 1,2-Dioxygenase, domain 1"/>
    <property type="match status" value="1"/>
</dbReference>
<dbReference type="Pfam" id="PF18029">
    <property type="entry name" value="Glyoxalase_6"/>
    <property type="match status" value="1"/>
</dbReference>
<sequence>DQTYGSLGTFVAEREIGVVGPDPGALRGEQRADRRRVPAPHRGVLAGVPYQRRSNVSVNLYAVTFDCADAAELAAFWSAVLDRAVDDGATEDFAAIGLQDPPDGRPHWMFVHVPEAKAAKNRFHPDLIADDLEGEVGRLVALGAVRKADFDEGGARWATLCDPEGNEFDVVAEGT</sequence>
<proteinExistence type="predicted"/>
<dbReference type="PANTHER" id="PTHR35908:SF1">
    <property type="entry name" value="CONSERVED PROTEIN"/>
    <property type="match status" value="1"/>
</dbReference>
<protein>
    <recommendedName>
        <fullName evidence="1">Glyoxalase-like domain-containing protein</fullName>
    </recommendedName>
</protein>
<organism evidence="2">
    <name type="scientific">mine drainage metagenome</name>
    <dbReference type="NCBI Taxonomy" id="410659"/>
    <lineage>
        <taxon>unclassified sequences</taxon>
        <taxon>metagenomes</taxon>
        <taxon>ecological metagenomes</taxon>
    </lineage>
</organism>
<feature type="non-terminal residue" evidence="2">
    <location>
        <position position="1"/>
    </location>
</feature>
<comment type="caution">
    <text evidence="2">The sequence shown here is derived from an EMBL/GenBank/DDBJ whole genome shotgun (WGS) entry which is preliminary data.</text>
</comment>
<dbReference type="InterPro" id="IPR041581">
    <property type="entry name" value="Glyoxalase_6"/>
</dbReference>
<dbReference type="InterPro" id="IPR029068">
    <property type="entry name" value="Glyas_Bleomycin-R_OHBP_Dase"/>
</dbReference>